<evidence type="ECO:0000313" key="1">
    <source>
        <dbReference type="EMBL" id="KAJ9105205.1"/>
    </source>
</evidence>
<proteinExistence type="predicted"/>
<name>A0ACC2W0F8_9TREE</name>
<gene>
    <name evidence="1" type="ORF">QFC20_004340</name>
</gene>
<accession>A0ACC2W0F8</accession>
<evidence type="ECO:0000313" key="2">
    <source>
        <dbReference type="Proteomes" id="UP001230649"/>
    </source>
</evidence>
<comment type="caution">
    <text evidence="1">The sequence shown here is derived from an EMBL/GenBank/DDBJ whole genome shotgun (WGS) entry which is preliminary data.</text>
</comment>
<sequence>MDLYGPSSSGSVPSLNSRLSRPASPGSCRTPAQEDSLLRSLVDSEELHRVQSIISVSQTVANASSFPSASATLESPKSATGVSITSLSTSVDPSRPLSTIAAVSHQNSPAILALQYYCKKIVLDSLHEKRHPWTMPIARESLGMPGALGQGERTFIHEASHGRMAQKIRDELTQWLRGDIVNHYGRKETQALHSVVSRLISGQYLGEWRGGPRNTLALTATARRRRQSVKAHAVELLELVTAWLEVRETHHASPDPVSALGSNEAEILRDTGKAWTALMKLLDGLRPPPVRPLPGTAA</sequence>
<dbReference type="EMBL" id="JASBWS010000049">
    <property type="protein sequence ID" value="KAJ9105205.1"/>
    <property type="molecule type" value="Genomic_DNA"/>
</dbReference>
<keyword evidence="2" id="KW-1185">Reference proteome</keyword>
<reference evidence="1" key="1">
    <citation type="submission" date="2023-04" db="EMBL/GenBank/DDBJ databases">
        <title>Draft Genome sequencing of Naganishia species isolated from polar environments using Oxford Nanopore Technology.</title>
        <authorList>
            <person name="Leo P."/>
            <person name="Venkateswaran K."/>
        </authorList>
    </citation>
    <scope>NUCLEOTIDE SEQUENCE</scope>
    <source>
        <strain evidence="1">MNA-CCFEE 5262</strain>
    </source>
</reference>
<dbReference type="Proteomes" id="UP001230649">
    <property type="component" value="Unassembled WGS sequence"/>
</dbReference>
<organism evidence="1 2">
    <name type="scientific">Naganishia adeliensis</name>
    <dbReference type="NCBI Taxonomy" id="92952"/>
    <lineage>
        <taxon>Eukaryota</taxon>
        <taxon>Fungi</taxon>
        <taxon>Dikarya</taxon>
        <taxon>Basidiomycota</taxon>
        <taxon>Agaricomycotina</taxon>
        <taxon>Tremellomycetes</taxon>
        <taxon>Filobasidiales</taxon>
        <taxon>Filobasidiaceae</taxon>
        <taxon>Naganishia</taxon>
    </lineage>
</organism>
<protein>
    <submittedName>
        <fullName evidence="1">Uncharacterized protein</fullName>
    </submittedName>
</protein>